<evidence type="ECO:0000313" key="3">
    <source>
        <dbReference type="Proteomes" id="UP001293254"/>
    </source>
</evidence>
<protein>
    <submittedName>
        <fullName evidence="2">TNF receptor-associated factor1a</fullName>
    </submittedName>
</protein>
<name>A0AAE1YIB3_9LAMI</name>
<accession>A0AAE1YIB3</accession>
<sequence length="155" mass="17553">MIWLSLVFRGKCASQVQTSRLVVSRLLKYLEAEDLPVPVVRTEKDTFVLVDDVLLLLERAAMEPLPPKDENGPQNRTKDGSAGEEFSKDSIERDERRLTELGRGTIEIFVLAHIFSKIEVAYQEAVALKKQELIREEKAAWLARDRAKSEAWSGG</sequence>
<evidence type="ECO:0000313" key="2">
    <source>
        <dbReference type="EMBL" id="KAK4430815.1"/>
    </source>
</evidence>
<dbReference type="EMBL" id="JACGWO010000003">
    <property type="protein sequence ID" value="KAK4430815.1"/>
    <property type="molecule type" value="Genomic_DNA"/>
</dbReference>
<dbReference type="Proteomes" id="UP001293254">
    <property type="component" value="Unassembled WGS sequence"/>
</dbReference>
<dbReference type="PANTHER" id="PTHR47477:SF8">
    <property type="entry name" value="TNF RECEPTOR-ASSOCIATED FACTOR HOMOLOG 1A"/>
    <property type="match status" value="1"/>
</dbReference>
<gene>
    <name evidence="2" type="ORF">Salat_0843200</name>
</gene>
<feature type="compositionally biased region" description="Basic and acidic residues" evidence="1">
    <location>
        <begin position="66"/>
        <end position="91"/>
    </location>
</feature>
<dbReference type="AlphaFoldDB" id="A0AAE1YIB3"/>
<reference evidence="2" key="1">
    <citation type="submission" date="2020-06" db="EMBL/GenBank/DDBJ databases">
        <authorList>
            <person name="Li T."/>
            <person name="Hu X."/>
            <person name="Zhang T."/>
            <person name="Song X."/>
            <person name="Zhang H."/>
            <person name="Dai N."/>
            <person name="Sheng W."/>
            <person name="Hou X."/>
            <person name="Wei L."/>
        </authorList>
    </citation>
    <scope>NUCLEOTIDE SEQUENCE</scope>
    <source>
        <strain evidence="2">3651</strain>
        <tissue evidence="2">Leaf</tissue>
    </source>
</reference>
<reference evidence="2" key="2">
    <citation type="journal article" date="2024" name="Plant">
        <title>Genomic evolution and insights into agronomic trait innovations of Sesamum species.</title>
        <authorList>
            <person name="Miao H."/>
            <person name="Wang L."/>
            <person name="Qu L."/>
            <person name="Liu H."/>
            <person name="Sun Y."/>
            <person name="Le M."/>
            <person name="Wang Q."/>
            <person name="Wei S."/>
            <person name="Zheng Y."/>
            <person name="Lin W."/>
            <person name="Duan Y."/>
            <person name="Cao H."/>
            <person name="Xiong S."/>
            <person name="Wang X."/>
            <person name="Wei L."/>
            <person name="Li C."/>
            <person name="Ma Q."/>
            <person name="Ju M."/>
            <person name="Zhao R."/>
            <person name="Li G."/>
            <person name="Mu C."/>
            <person name="Tian Q."/>
            <person name="Mei H."/>
            <person name="Zhang T."/>
            <person name="Gao T."/>
            <person name="Zhang H."/>
        </authorList>
    </citation>
    <scope>NUCLEOTIDE SEQUENCE</scope>
    <source>
        <strain evidence="2">3651</strain>
    </source>
</reference>
<organism evidence="2 3">
    <name type="scientific">Sesamum alatum</name>
    <dbReference type="NCBI Taxonomy" id="300844"/>
    <lineage>
        <taxon>Eukaryota</taxon>
        <taxon>Viridiplantae</taxon>
        <taxon>Streptophyta</taxon>
        <taxon>Embryophyta</taxon>
        <taxon>Tracheophyta</taxon>
        <taxon>Spermatophyta</taxon>
        <taxon>Magnoliopsida</taxon>
        <taxon>eudicotyledons</taxon>
        <taxon>Gunneridae</taxon>
        <taxon>Pentapetalae</taxon>
        <taxon>asterids</taxon>
        <taxon>lamiids</taxon>
        <taxon>Lamiales</taxon>
        <taxon>Pedaliaceae</taxon>
        <taxon>Sesamum</taxon>
    </lineage>
</organism>
<feature type="region of interest" description="Disordered" evidence="1">
    <location>
        <begin position="64"/>
        <end position="91"/>
    </location>
</feature>
<proteinExistence type="predicted"/>
<dbReference type="PANTHER" id="PTHR47477">
    <property type="entry name" value="TNF RECEPTOR-ASSOCIATED FACTOR HOMOLOG 1A"/>
    <property type="match status" value="1"/>
</dbReference>
<dbReference type="InterPro" id="IPR055327">
    <property type="entry name" value="TRAF1A/B"/>
</dbReference>
<evidence type="ECO:0000256" key="1">
    <source>
        <dbReference type="SAM" id="MobiDB-lite"/>
    </source>
</evidence>
<comment type="caution">
    <text evidence="2">The sequence shown here is derived from an EMBL/GenBank/DDBJ whole genome shotgun (WGS) entry which is preliminary data.</text>
</comment>
<keyword evidence="2" id="KW-0675">Receptor</keyword>
<keyword evidence="3" id="KW-1185">Reference proteome</keyword>